<dbReference type="AlphaFoldDB" id="A0AA37NBK8"/>
<comment type="caution">
    <text evidence="1">The sequence shown here is derived from an EMBL/GenBank/DDBJ whole genome shotgun (WGS) entry which is preliminary data.</text>
</comment>
<protein>
    <submittedName>
        <fullName evidence="1">Uncharacterized protein</fullName>
    </submittedName>
</protein>
<proteinExistence type="predicted"/>
<evidence type="ECO:0000313" key="2">
    <source>
        <dbReference type="Proteomes" id="UP001055091"/>
    </source>
</evidence>
<organism evidence="1 2">
    <name type="scientific">Hungatella hathewayi</name>
    <dbReference type="NCBI Taxonomy" id="154046"/>
    <lineage>
        <taxon>Bacteria</taxon>
        <taxon>Bacillati</taxon>
        <taxon>Bacillota</taxon>
        <taxon>Clostridia</taxon>
        <taxon>Lachnospirales</taxon>
        <taxon>Lachnospiraceae</taxon>
        <taxon>Hungatella</taxon>
    </lineage>
</organism>
<sequence length="60" mass="6368">MSCSLFCRPNAGNGFEDISNYRKAGITHECKKAKAGAYGKKEMAFGELAASEGAQIQPSP</sequence>
<gene>
    <name evidence="1" type="ORF">CE91St55_21850</name>
</gene>
<dbReference type="EMBL" id="BQNJ01000001">
    <property type="protein sequence ID" value="GKH00204.1"/>
    <property type="molecule type" value="Genomic_DNA"/>
</dbReference>
<accession>A0AA37NBK8</accession>
<dbReference type="Proteomes" id="UP001055091">
    <property type="component" value="Unassembled WGS sequence"/>
</dbReference>
<name>A0AA37NBK8_9FIRM</name>
<evidence type="ECO:0000313" key="1">
    <source>
        <dbReference type="EMBL" id="GKH00204.1"/>
    </source>
</evidence>
<reference evidence="1" key="1">
    <citation type="submission" date="2022-01" db="EMBL/GenBank/DDBJ databases">
        <title>Novel bile acid biosynthetic pathways are enriched in the microbiome of centenarians.</title>
        <authorList>
            <person name="Sato Y."/>
            <person name="Atarashi K."/>
            <person name="Plichta R.D."/>
            <person name="Arai Y."/>
            <person name="Sasajima S."/>
            <person name="Kearney M.S."/>
            <person name="Suda W."/>
            <person name="Takeshita K."/>
            <person name="Sasaki T."/>
            <person name="Okamoto S."/>
            <person name="Skelly N.A."/>
            <person name="Okamura Y."/>
            <person name="Vlamakis H."/>
            <person name="Li Y."/>
            <person name="Tanoue T."/>
            <person name="Takei H."/>
            <person name="Nittono H."/>
            <person name="Narushima S."/>
            <person name="Irie J."/>
            <person name="Itoh H."/>
            <person name="Moriya K."/>
            <person name="Sugiura Y."/>
            <person name="Suematsu M."/>
            <person name="Moritoki N."/>
            <person name="Shibata S."/>
            <person name="Littman R.D."/>
            <person name="Fischbach A.M."/>
            <person name="Uwamino Y."/>
            <person name="Inoue T."/>
            <person name="Honda A."/>
            <person name="Hattori M."/>
            <person name="Murai T."/>
            <person name="Xavier J.R."/>
            <person name="Hirose N."/>
            <person name="Honda K."/>
        </authorList>
    </citation>
    <scope>NUCLEOTIDE SEQUENCE</scope>
    <source>
        <strain evidence="1">CE91-St55</strain>
    </source>
</reference>